<accession>A0A7S1IKA2</accession>
<name>A0A7S1IKA2_9EUGL</name>
<dbReference type="AlphaFoldDB" id="A0A7S1IKA2"/>
<gene>
    <name evidence="1" type="ORF">EGYM00392_LOCUS26420</name>
</gene>
<protein>
    <submittedName>
        <fullName evidence="1">Uncharacterized protein</fullName>
    </submittedName>
</protein>
<evidence type="ECO:0000313" key="1">
    <source>
        <dbReference type="EMBL" id="CAD9015314.1"/>
    </source>
</evidence>
<sequence>MPGHGKGIPGGLGAAMKRMLYNWMVAEDSLPDQAQCVKYLWDHTKGTPVRGKYAKFKEYRFGLLKGGGGHGQLGRLSQGSHFSLPRQSAGSPGKLQKRTYPCFCQSCLPQRGRG</sequence>
<proteinExistence type="predicted"/>
<dbReference type="EMBL" id="HBGA01070543">
    <property type="protein sequence ID" value="CAD9015314.1"/>
    <property type="molecule type" value="Transcribed_RNA"/>
</dbReference>
<organism evidence="1">
    <name type="scientific">Eutreptiella gymnastica</name>
    <dbReference type="NCBI Taxonomy" id="73025"/>
    <lineage>
        <taxon>Eukaryota</taxon>
        <taxon>Discoba</taxon>
        <taxon>Euglenozoa</taxon>
        <taxon>Euglenida</taxon>
        <taxon>Spirocuta</taxon>
        <taxon>Euglenophyceae</taxon>
        <taxon>Eutreptiales</taxon>
        <taxon>Eutreptiaceae</taxon>
        <taxon>Eutreptiella</taxon>
    </lineage>
</organism>
<reference evidence="1" key="1">
    <citation type="submission" date="2021-01" db="EMBL/GenBank/DDBJ databases">
        <authorList>
            <person name="Corre E."/>
            <person name="Pelletier E."/>
            <person name="Niang G."/>
            <person name="Scheremetjew M."/>
            <person name="Finn R."/>
            <person name="Kale V."/>
            <person name="Holt S."/>
            <person name="Cochrane G."/>
            <person name="Meng A."/>
            <person name="Brown T."/>
            <person name="Cohen L."/>
        </authorList>
    </citation>
    <scope>NUCLEOTIDE SEQUENCE</scope>
    <source>
        <strain evidence="1">NIES-381</strain>
    </source>
</reference>